<dbReference type="InterPro" id="IPR006311">
    <property type="entry name" value="TAT_signal"/>
</dbReference>
<dbReference type="Pfam" id="PF03403">
    <property type="entry name" value="PAF-AH_p_II"/>
    <property type="match status" value="1"/>
</dbReference>
<evidence type="ECO:0000256" key="2">
    <source>
        <dbReference type="ARBA" id="ARBA00022963"/>
    </source>
</evidence>
<dbReference type="Proteomes" id="UP001056374">
    <property type="component" value="Chromosome"/>
</dbReference>
<feature type="chain" id="PRO_5046800493" evidence="5">
    <location>
        <begin position="33"/>
        <end position="421"/>
    </location>
</feature>
<name>A0ABY4Z244_9ACTN</name>
<feature type="region of interest" description="Disordered" evidence="4">
    <location>
        <begin position="29"/>
        <end position="63"/>
    </location>
</feature>
<protein>
    <submittedName>
        <fullName evidence="6">Lipase</fullName>
    </submittedName>
</protein>
<keyword evidence="7" id="KW-1185">Reference proteome</keyword>
<dbReference type="SUPFAM" id="SSF53474">
    <property type="entry name" value="alpha/beta-Hydrolases"/>
    <property type="match status" value="1"/>
</dbReference>
<proteinExistence type="predicted"/>
<keyword evidence="2" id="KW-0442">Lipid degradation</keyword>
<evidence type="ECO:0000256" key="5">
    <source>
        <dbReference type="SAM" id="SignalP"/>
    </source>
</evidence>
<gene>
    <name evidence="6" type="ORF">NFX46_00665</name>
</gene>
<feature type="signal peptide" evidence="5">
    <location>
        <begin position="1"/>
        <end position="32"/>
    </location>
</feature>
<evidence type="ECO:0000313" key="6">
    <source>
        <dbReference type="EMBL" id="USQ82407.1"/>
    </source>
</evidence>
<dbReference type="InterPro" id="IPR029058">
    <property type="entry name" value="AB_hydrolase_fold"/>
</dbReference>
<keyword evidence="3" id="KW-0443">Lipid metabolism</keyword>
<accession>A0ABY4Z244</accession>
<dbReference type="PANTHER" id="PTHR10272">
    <property type="entry name" value="PLATELET-ACTIVATING FACTOR ACETYLHYDROLASE"/>
    <property type="match status" value="1"/>
</dbReference>
<evidence type="ECO:0000256" key="3">
    <source>
        <dbReference type="ARBA" id="ARBA00023098"/>
    </source>
</evidence>
<evidence type="ECO:0000256" key="1">
    <source>
        <dbReference type="ARBA" id="ARBA00022801"/>
    </source>
</evidence>
<keyword evidence="5" id="KW-0732">Signal</keyword>
<evidence type="ECO:0000256" key="4">
    <source>
        <dbReference type="SAM" id="MobiDB-lite"/>
    </source>
</evidence>
<reference evidence="6" key="1">
    <citation type="submission" date="2022-06" db="EMBL/GenBank/DDBJ databases">
        <title>Complete genome sequence of soil microorganisms Streptomyces sp. Qhu-M197 isolated from Alpine meadows habitats on the Tibetan Plateau.</title>
        <authorList>
            <person name="Zhang B."/>
            <person name="Xiang X."/>
            <person name="Fan J."/>
        </authorList>
    </citation>
    <scope>NUCLEOTIDE SEQUENCE</scope>
    <source>
        <strain evidence="6">Qhu-M197</strain>
    </source>
</reference>
<sequence length="421" mass="45396">MTTQGSTRRQLMTTAGALAAALTVLRPHSAAASPAPATPGRAPTSDAARPEPPQRLVLPRPTGRYPIGTHTLRLVDRSRRDPWVSSRPFREFVIQIWYPAHRTTGGRRRAPWMTPAAARHFQNSGLLPTGYVLLPTTHATPGTPARPAGGRSPVILYSHGHGQHRSSSLSLVEDLASHGYVVVTIDHTYDAGQVEFPGGRVETYAMPELTPTLPPAEGQRIIGKAVRVRVADVGHTLAELERLVRCGSPGLPAGLRDVMDLTRTAMFGHSLGGATAAEAMCAGLPIAAGANLDGSLFGEVVTRGLDKPLLLLGADRPDDATWQDTWPHLRGWRRFLRLTGSEHFSFTDYETLLPQAAARLGATPEQIAAFLGPLEWRRSLAVQREALLAFFGLHLLGHPAPLLTGPTAPYPELVFRRPVGS</sequence>
<keyword evidence="1" id="KW-0378">Hydrolase</keyword>
<dbReference type="PROSITE" id="PS51318">
    <property type="entry name" value="TAT"/>
    <property type="match status" value="1"/>
</dbReference>
<dbReference type="EMBL" id="CP099468">
    <property type="protein sequence ID" value="USQ82407.1"/>
    <property type="molecule type" value="Genomic_DNA"/>
</dbReference>
<dbReference type="PANTHER" id="PTHR10272:SF0">
    <property type="entry name" value="PLATELET-ACTIVATING FACTOR ACETYLHYDROLASE"/>
    <property type="match status" value="1"/>
</dbReference>
<dbReference type="Gene3D" id="3.40.50.1820">
    <property type="entry name" value="alpha/beta hydrolase"/>
    <property type="match status" value="1"/>
</dbReference>
<feature type="compositionally biased region" description="Low complexity" evidence="4">
    <location>
        <begin position="29"/>
        <end position="45"/>
    </location>
</feature>
<evidence type="ECO:0000313" key="7">
    <source>
        <dbReference type="Proteomes" id="UP001056374"/>
    </source>
</evidence>
<dbReference type="RefSeq" id="WP_252545064.1">
    <property type="nucleotide sequence ID" value="NZ_CP099468.1"/>
</dbReference>
<organism evidence="6 7">
    <name type="scientific">Streptomyces phaeoluteigriseus</name>
    <dbReference type="NCBI Taxonomy" id="114686"/>
    <lineage>
        <taxon>Bacteria</taxon>
        <taxon>Bacillati</taxon>
        <taxon>Actinomycetota</taxon>
        <taxon>Actinomycetes</taxon>
        <taxon>Kitasatosporales</taxon>
        <taxon>Streptomycetaceae</taxon>
        <taxon>Streptomyces</taxon>
        <taxon>Streptomyces aurantiacus group</taxon>
    </lineage>
</organism>